<keyword evidence="1" id="KW-0862">Zinc</keyword>
<sequence length="571" mass="63774">MSLTIAAAVKGAFACFKDLLETAQTSENRDLRLFLLRKLGDELARFKVWSGNSGAHRTGLASLEHRLRDASGIRRQVLRLLDDLKEALDEALHFVAEQEALWAEITPEKGVNTEADVELITLDITDVVDCLLRLSVAIKNPAPHDRIKASGTEASAYEPFDIQHVRGKFGLLDDDLSQRLGRSISRRREFFKYREAHNKKLSYGLDLHQDTNNTEIVASTVASSIPGHMKEQANCCIQDEEDVHSVAGASQTSYATSVASNQTLRIPPMPADALRGPLQCPFCFMIVSIRDTSAWKIYRCPYECEETFVRAEDSRRHLEKAHPEVIPKTQVDELVNRSSRPLPPDTKTPCPFCLENLESLKQYRQHVGRHQQELALFALPSTVFTNDDSEEDNAVPHDDGDDSSSPVDDHQETAPGSDVSRCLARLLFMTSLNTFLHARGMTDEVYALGQGYIINGRVVDLYHLYLAVEAEGGYDEATLGYRWSAVASAAGLDCQNDDSMKLKSIYDRLLLEFERSEHHEPLSAARKQQKGSPSTSHPSELTESRSRFLQNLPNLTCPDCGARCKTDSDLK</sequence>
<evidence type="ECO:0000313" key="6">
    <source>
        <dbReference type="Proteomes" id="UP000639643"/>
    </source>
</evidence>
<feature type="compositionally biased region" description="Polar residues" evidence="2">
    <location>
        <begin position="530"/>
        <end position="539"/>
    </location>
</feature>
<name>A0A8H6NUD9_9PEZI</name>
<evidence type="ECO:0000259" key="3">
    <source>
        <dbReference type="PROSITE" id="PS50157"/>
    </source>
</evidence>
<dbReference type="PANTHER" id="PTHR35391:SF7">
    <property type="entry name" value="C2H2-TYPE DOMAIN-CONTAINING PROTEIN"/>
    <property type="match status" value="1"/>
</dbReference>
<protein>
    <recommendedName>
        <fullName evidence="7">C2H2-type domain-containing protein</fullName>
    </recommendedName>
</protein>
<dbReference type="PANTHER" id="PTHR35391">
    <property type="entry name" value="C2H2-TYPE DOMAIN-CONTAINING PROTEIN-RELATED"/>
    <property type="match status" value="1"/>
</dbReference>
<dbReference type="InterPro" id="IPR058925">
    <property type="entry name" value="zf-C2H2_AcuF"/>
</dbReference>
<dbReference type="InterPro" id="IPR036431">
    <property type="entry name" value="ARID_dom_sf"/>
</dbReference>
<evidence type="ECO:0000259" key="4">
    <source>
        <dbReference type="PROSITE" id="PS51011"/>
    </source>
</evidence>
<feature type="domain" description="C2H2-type" evidence="3">
    <location>
        <begin position="298"/>
        <end position="327"/>
    </location>
</feature>
<proteinExistence type="predicted"/>
<comment type="caution">
    <text evidence="5">The sequence shown here is derived from an EMBL/GenBank/DDBJ whole genome shotgun (WGS) entry which is preliminary data.</text>
</comment>
<keyword evidence="1" id="KW-0479">Metal-binding</keyword>
<gene>
    <name evidence="5" type="ORF">CMUS01_02847</name>
</gene>
<reference evidence="5" key="1">
    <citation type="journal article" date="2020" name="Phytopathology">
        <title>Genome Sequence Resources of Colletotrichum truncatum, C. plurivorum, C. musicola, and C. sojae: Four Species Pathogenic to Soybean (Glycine max).</title>
        <authorList>
            <person name="Rogerio F."/>
            <person name="Boufleur T.R."/>
            <person name="Ciampi-Guillardi M."/>
            <person name="Sukno S.A."/>
            <person name="Thon M.R."/>
            <person name="Massola Junior N.S."/>
            <person name="Baroncelli R."/>
        </authorList>
    </citation>
    <scope>NUCLEOTIDE SEQUENCE</scope>
    <source>
        <strain evidence="5">LFN0074</strain>
    </source>
</reference>
<evidence type="ECO:0000256" key="1">
    <source>
        <dbReference type="PROSITE-ProRule" id="PRU00042"/>
    </source>
</evidence>
<dbReference type="InterPro" id="IPR001606">
    <property type="entry name" value="ARID_dom"/>
</dbReference>
<dbReference type="SUPFAM" id="SSF46774">
    <property type="entry name" value="ARID-like"/>
    <property type="match status" value="1"/>
</dbReference>
<dbReference type="PROSITE" id="PS51011">
    <property type="entry name" value="ARID"/>
    <property type="match status" value="1"/>
</dbReference>
<dbReference type="Pfam" id="PF01388">
    <property type="entry name" value="ARID"/>
    <property type="match status" value="1"/>
</dbReference>
<dbReference type="PROSITE" id="PS00028">
    <property type="entry name" value="ZINC_FINGER_C2H2_1"/>
    <property type="match status" value="1"/>
</dbReference>
<dbReference type="GO" id="GO:0003677">
    <property type="term" value="F:DNA binding"/>
    <property type="evidence" value="ECO:0007669"/>
    <property type="project" value="InterPro"/>
</dbReference>
<dbReference type="Gene3D" id="1.10.150.60">
    <property type="entry name" value="ARID DNA-binding domain"/>
    <property type="match status" value="1"/>
</dbReference>
<keyword evidence="6" id="KW-1185">Reference proteome</keyword>
<accession>A0A8H6NUD9</accession>
<dbReference type="EMBL" id="WIGM01000062">
    <property type="protein sequence ID" value="KAF6842719.1"/>
    <property type="molecule type" value="Genomic_DNA"/>
</dbReference>
<dbReference type="Proteomes" id="UP000639643">
    <property type="component" value="Unassembled WGS sequence"/>
</dbReference>
<organism evidence="5 6">
    <name type="scientific">Colletotrichum musicola</name>
    <dbReference type="NCBI Taxonomy" id="2175873"/>
    <lineage>
        <taxon>Eukaryota</taxon>
        <taxon>Fungi</taxon>
        <taxon>Dikarya</taxon>
        <taxon>Ascomycota</taxon>
        <taxon>Pezizomycotina</taxon>
        <taxon>Sordariomycetes</taxon>
        <taxon>Hypocreomycetidae</taxon>
        <taxon>Glomerellales</taxon>
        <taxon>Glomerellaceae</taxon>
        <taxon>Colletotrichum</taxon>
        <taxon>Colletotrichum orchidearum species complex</taxon>
    </lineage>
</organism>
<feature type="region of interest" description="Disordered" evidence="2">
    <location>
        <begin position="521"/>
        <end position="545"/>
    </location>
</feature>
<dbReference type="CDD" id="cd16100">
    <property type="entry name" value="ARID"/>
    <property type="match status" value="1"/>
</dbReference>
<dbReference type="Pfam" id="PF26082">
    <property type="entry name" value="zf-C2H2_AcuF"/>
    <property type="match status" value="1"/>
</dbReference>
<feature type="region of interest" description="Disordered" evidence="2">
    <location>
        <begin position="387"/>
        <end position="416"/>
    </location>
</feature>
<dbReference type="OrthoDB" id="6133115at2759"/>
<evidence type="ECO:0000256" key="2">
    <source>
        <dbReference type="SAM" id="MobiDB-lite"/>
    </source>
</evidence>
<dbReference type="SMART" id="SM01014">
    <property type="entry name" value="ARID"/>
    <property type="match status" value="1"/>
</dbReference>
<evidence type="ECO:0000313" key="5">
    <source>
        <dbReference type="EMBL" id="KAF6842719.1"/>
    </source>
</evidence>
<feature type="domain" description="ARID" evidence="4">
    <location>
        <begin position="422"/>
        <end position="518"/>
    </location>
</feature>
<keyword evidence="1" id="KW-0863">Zinc-finger</keyword>
<dbReference type="GO" id="GO:0008270">
    <property type="term" value="F:zinc ion binding"/>
    <property type="evidence" value="ECO:0007669"/>
    <property type="project" value="UniProtKB-KW"/>
</dbReference>
<dbReference type="SMART" id="SM00501">
    <property type="entry name" value="BRIGHT"/>
    <property type="match status" value="1"/>
</dbReference>
<dbReference type="PROSITE" id="PS50157">
    <property type="entry name" value="ZINC_FINGER_C2H2_2"/>
    <property type="match status" value="1"/>
</dbReference>
<dbReference type="SMART" id="SM00355">
    <property type="entry name" value="ZnF_C2H2"/>
    <property type="match status" value="2"/>
</dbReference>
<dbReference type="InterPro" id="IPR013087">
    <property type="entry name" value="Znf_C2H2_type"/>
</dbReference>
<evidence type="ECO:0008006" key="7">
    <source>
        <dbReference type="Google" id="ProtNLM"/>
    </source>
</evidence>
<dbReference type="AlphaFoldDB" id="A0A8H6NUD9"/>